<gene>
    <name evidence="2" type="ORF">JKL49_11955</name>
</gene>
<dbReference type="Pfam" id="PF13302">
    <property type="entry name" value="Acetyltransf_3"/>
    <property type="match status" value="1"/>
</dbReference>
<dbReference type="PANTHER" id="PTHR43792">
    <property type="entry name" value="GNAT FAMILY, PUTATIVE (AFU_ORTHOLOGUE AFUA_3G00765)-RELATED-RELATED"/>
    <property type="match status" value="1"/>
</dbReference>
<proteinExistence type="predicted"/>
<name>A0A941HX30_9CAUL</name>
<dbReference type="EMBL" id="JAGSGD010000001">
    <property type="protein sequence ID" value="MBR7620100.1"/>
    <property type="molecule type" value="Genomic_DNA"/>
</dbReference>
<reference evidence="2" key="1">
    <citation type="submission" date="2021-04" db="EMBL/GenBank/DDBJ databases">
        <title>Draft genome assembly of strain Phenylobacterium sp. 20VBR1 using MiniION and Illumina platforms.</title>
        <authorList>
            <person name="Thomas F.A."/>
            <person name="Krishnan K.P."/>
            <person name="Sinha R.K."/>
        </authorList>
    </citation>
    <scope>NUCLEOTIDE SEQUENCE</scope>
    <source>
        <strain evidence="2">20VBR1</strain>
    </source>
</reference>
<dbReference type="PROSITE" id="PS51186">
    <property type="entry name" value="GNAT"/>
    <property type="match status" value="1"/>
</dbReference>
<keyword evidence="3" id="KW-1185">Reference proteome</keyword>
<sequence>MSVMVLETERLFLRHLTPDDDAFILELLNEPGFLENIGDRKVRTLEDARRYVADGPAASYVQNGFGLWWVGLKATAEPVGICGLIKRDVLDHPDIGYAFLARFSGRGFASEAAAAVLAYGRKALGLSRIVAITKPDNDGSIRVLEKIGLRYEGMVTLSDHGGDSRYFISDV</sequence>
<dbReference type="InterPro" id="IPR051531">
    <property type="entry name" value="N-acetyltransferase"/>
</dbReference>
<accession>A0A941HX30</accession>
<dbReference type="InterPro" id="IPR016181">
    <property type="entry name" value="Acyl_CoA_acyltransferase"/>
</dbReference>
<dbReference type="SUPFAM" id="SSF55729">
    <property type="entry name" value="Acyl-CoA N-acyltransferases (Nat)"/>
    <property type="match status" value="1"/>
</dbReference>
<protein>
    <submittedName>
        <fullName evidence="2">GNAT family N-acetyltransferase</fullName>
    </submittedName>
</protein>
<organism evidence="2 3">
    <name type="scientific">Phenylobacterium glaciei</name>
    <dbReference type="NCBI Taxonomy" id="2803784"/>
    <lineage>
        <taxon>Bacteria</taxon>
        <taxon>Pseudomonadati</taxon>
        <taxon>Pseudomonadota</taxon>
        <taxon>Alphaproteobacteria</taxon>
        <taxon>Caulobacterales</taxon>
        <taxon>Caulobacteraceae</taxon>
        <taxon>Phenylobacterium</taxon>
    </lineage>
</organism>
<dbReference type="GO" id="GO:0016747">
    <property type="term" value="F:acyltransferase activity, transferring groups other than amino-acyl groups"/>
    <property type="evidence" value="ECO:0007669"/>
    <property type="project" value="InterPro"/>
</dbReference>
<dbReference type="Gene3D" id="3.40.630.30">
    <property type="match status" value="1"/>
</dbReference>
<evidence type="ECO:0000259" key="1">
    <source>
        <dbReference type="PROSITE" id="PS51186"/>
    </source>
</evidence>
<comment type="caution">
    <text evidence="2">The sequence shown here is derived from an EMBL/GenBank/DDBJ whole genome shotgun (WGS) entry which is preliminary data.</text>
</comment>
<dbReference type="PANTHER" id="PTHR43792:SF1">
    <property type="entry name" value="N-ACETYLTRANSFERASE DOMAIN-CONTAINING PROTEIN"/>
    <property type="match status" value="1"/>
</dbReference>
<dbReference type="Proteomes" id="UP000622580">
    <property type="component" value="Unassembled WGS sequence"/>
</dbReference>
<dbReference type="InterPro" id="IPR000182">
    <property type="entry name" value="GNAT_dom"/>
</dbReference>
<evidence type="ECO:0000313" key="2">
    <source>
        <dbReference type="EMBL" id="MBR7620100.1"/>
    </source>
</evidence>
<evidence type="ECO:0000313" key="3">
    <source>
        <dbReference type="Proteomes" id="UP000622580"/>
    </source>
</evidence>
<dbReference type="AlphaFoldDB" id="A0A941HX30"/>
<feature type="domain" description="N-acetyltransferase" evidence="1">
    <location>
        <begin position="11"/>
        <end position="171"/>
    </location>
</feature>